<protein>
    <submittedName>
        <fullName evidence="14">Cytochrome D ubiquinol oxidase subunit I</fullName>
    </submittedName>
</protein>
<evidence type="ECO:0000313" key="15">
    <source>
        <dbReference type="Proteomes" id="UP000029995"/>
    </source>
</evidence>
<dbReference type="InterPro" id="IPR002585">
    <property type="entry name" value="Cyt-d_ubiquinol_oxidase_su_1"/>
</dbReference>
<evidence type="ECO:0000256" key="10">
    <source>
        <dbReference type="ARBA" id="ARBA00023004"/>
    </source>
</evidence>
<dbReference type="PIRSF" id="PIRSF006446">
    <property type="entry name" value="Cyt_quinol_oxidase_1"/>
    <property type="match status" value="1"/>
</dbReference>
<organism evidence="14 15">
    <name type="scientific">Inquilinus limosus MP06</name>
    <dbReference type="NCBI Taxonomy" id="1398085"/>
    <lineage>
        <taxon>Bacteria</taxon>
        <taxon>Pseudomonadati</taxon>
        <taxon>Pseudomonadota</taxon>
        <taxon>Alphaproteobacteria</taxon>
        <taxon>Rhodospirillales</taxon>
        <taxon>Rhodospirillaceae</taxon>
        <taxon>Inquilinus</taxon>
    </lineage>
</organism>
<feature type="transmembrane region" description="Helical" evidence="12">
    <location>
        <begin position="406"/>
        <end position="429"/>
    </location>
</feature>
<evidence type="ECO:0000256" key="11">
    <source>
        <dbReference type="ARBA" id="ARBA00023136"/>
    </source>
</evidence>
<evidence type="ECO:0000256" key="3">
    <source>
        <dbReference type="ARBA" id="ARBA00022448"/>
    </source>
</evidence>
<dbReference type="PANTHER" id="PTHR30365:SF14">
    <property type="entry name" value="CYTOCHROME BD MENAQUINOL OXIDASE SUBUNIT I-RELATED"/>
    <property type="match status" value="1"/>
</dbReference>
<dbReference type="EMBL" id="JANX01000069">
    <property type="protein sequence ID" value="KGM34778.1"/>
    <property type="molecule type" value="Genomic_DNA"/>
</dbReference>
<proteinExistence type="inferred from homology"/>
<keyword evidence="9 12" id="KW-1133">Transmembrane helix</keyword>
<evidence type="ECO:0000256" key="9">
    <source>
        <dbReference type="ARBA" id="ARBA00022989"/>
    </source>
</evidence>
<gene>
    <name evidence="14" type="ORF">P409_08285</name>
</gene>
<keyword evidence="4 12" id="KW-1003">Cell membrane</keyword>
<evidence type="ECO:0000256" key="6">
    <source>
        <dbReference type="ARBA" id="ARBA00022692"/>
    </source>
</evidence>
<comment type="similarity">
    <text evidence="2 12">Belongs to the cytochrome ubiquinol oxidase subunit 1 family.</text>
</comment>
<evidence type="ECO:0000256" key="5">
    <source>
        <dbReference type="ARBA" id="ARBA00022617"/>
    </source>
</evidence>
<feature type="transmembrane region" description="Helical" evidence="12">
    <location>
        <begin position="57"/>
        <end position="78"/>
    </location>
</feature>
<comment type="caution">
    <text evidence="14">The sequence shown here is derived from an EMBL/GenBank/DDBJ whole genome shotgun (WGS) entry which is preliminary data.</text>
</comment>
<dbReference type="GO" id="GO:0005886">
    <property type="term" value="C:plasma membrane"/>
    <property type="evidence" value="ECO:0007669"/>
    <property type="project" value="UniProtKB-SubCell"/>
</dbReference>
<feature type="transmembrane region" description="Helical" evidence="12">
    <location>
        <begin position="320"/>
        <end position="344"/>
    </location>
</feature>
<dbReference type="GO" id="GO:0070069">
    <property type="term" value="C:cytochrome complex"/>
    <property type="evidence" value="ECO:0007669"/>
    <property type="project" value="UniProtKB-UniRule"/>
</dbReference>
<keyword evidence="8 12" id="KW-0249">Electron transport</keyword>
<dbReference type="GO" id="GO:0046872">
    <property type="term" value="F:metal ion binding"/>
    <property type="evidence" value="ECO:0007669"/>
    <property type="project" value="UniProtKB-UniRule"/>
</dbReference>
<dbReference type="Proteomes" id="UP000029995">
    <property type="component" value="Unassembled WGS sequence"/>
</dbReference>
<feature type="transmembrane region" description="Helical" evidence="12">
    <location>
        <begin position="98"/>
        <end position="120"/>
    </location>
</feature>
<name>A0A0A0DA67_9PROT</name>
<keyword evidence="3 12" id="KW-0813">Transport</keyword>
<evidence type="ECO:0000313" key="14">
    <source>
        <dbReference type="EMBL" id="KGM34778.1"/>
    </source>
</evidence>
<dbReference type="GO" id="GO:0016682">
    <property type="term" value="F:oxidoreductase activity, acting on diphenols and related substances as donors, oxygen as acceptor"/>
    <property type="evidence" value="ECO:0007669"/>
    <property type="project" value="TreeGrafter"/>
</dbReference>
<comment type="subcellular location">
    <subcellularLocation>
        <location evidence="12">Cell inner membrane</location>
    </subcellularLocation>
    <subcellularLocation>
        <location evidence="1">Cell membrane</location>
        <topology evidence="1">Multi-pass membrane protein</topology>
    </subcellularLocation>
</comment>
<dbReference type="GO" id="GO:0019646">
    <property type="term" value="P:aerobic electron transport chain"/>
    <property type="evidence" value="ECO:0007669"/>
    <property type="project" value="InterPro"/>
</dbReference>
<accession>A0A0A0DA67</accession>
<dbReference type="GO" id="GO:0009055">
    <property type="term" value="F:electron transfer activity"/>
    <property type="evidence" value="ECO:0007669"/>
    <property type="project" value="UniProtKB-UniRule"/>
</dbReference>
<feature type="transmembrane region" description="Helical" evidence="12">
    <location>
        <begin position="220"/>
        <end position="238"/>
    </location>
</feature>
<keyword evidence="7 12" id="KW-0479">Metal-binding</keyword>
<dbReference type="AlphaFoldDB" id="A0A0A0DA67"/>
<feature type="transmembrane region" description="Helical" evidence="12">
    <location>
        <begin position="185"/>
        <end position="208"/>
    </location>
</feature>
<reference evidence="14 15" key="1">
    <citation type="submission" date="2014-01" db="EMBL/GenBank/DDBJ databases">
        <title>Genome sequence determination for a cystic fibrosis isolate, Inquilinus limosus.</title>
        <authorList>
            <person name="Pino M."/>
            <person name="Di Conza J."/>
            <person name="Gutkind G."/>
        </authorList>
    </citation>
    <scope>NUCLEOTIDE SEQUENCE [LARGE SCALE GENOMIC DNA]</scope>
    <source>
        <strain evidence="14 15">MP06</strain>
    </source>
</reference>
<feature type="region of interest" description="Disordered" evidence="13">
    <location>
        <begin position="439"/>
        <end position="465"/>
    </location>
</feature>
<dbReference type="GO" id="GO:0020037">
    <property type="term" value="F:heme binding"/>
    <property type="evidence" value="ECO:0007669"/>
    <property type="project" value="TreeGrafter"/>
</dbReference>
<keyword evidence="6 12" id="KW-0812">Transmembrane</keyword>
<dbReference type="PANTHER" id="PTHR30365">
    <property type="entry name" value="CYTOCHROME D UBIQUINOL OXIDASE"/>
    <property type="match status" value="1"/>
</dbReference>
<evidence type="ECO:0000256" key="12">
    <source>
        <dbReference type="PIRNR" id="PIRNR006446"/>
    </source>
</evidence>
<evidence type="ECO:0000256" key="4">
    <source>
        <dbReference type="ARBA" id="ARBA00022475"/>
    </source>
</evidence>
<evidence type="ECO:0000256" key="2">
    <source>
        <dbReference type="ARBA" id="ARBA00009819"/>
    </source>
</evidence>
<sequence length="465" mass="51106">MVMDLDPVLLSRFQFAFVVSFHFLFPAFTIGIASWLAVLEGLYLKTGRAEYRTLYKFWIKIFAVSFGVGVVTGIVMTYQFGTNWSGLTRAGGSILGPLLGYEVVTAFFLEAGFLGIMLFGWDKVPRIVHFGATAAVAVGTAISAFWILSANSFLHTPAGYEVANGALVPSDWLQIVFSPSFPVRFLHTVVAAYLTTAFVIAGVSAWYLLRGRSVLESRQAFSMGLWLIAVLAPVQIFIGDQAGLEVREHQPAKLAAIEAHWETSGDVPLILFAWPDQGGEKNDFVLEIPHLGSLILTHSWDGAVQGLKEFPAQDRPPVAIVFWTFRIMVGLGFLMLGAALLGLWLRAVGRLYDSRWFHRFMVVMLPSGFVAVIAGWFTTEIGRQPWVVNGILRTADAMSPVGAGSVLLSLALFVLVYAILLGSAVYYIVKLVRIGPEAPESDREEPFKTPARPFSLPDASFETRE</sequence>
<keyword evidence="10 12" id="KW-0408">Iron</keyword>
<keyword evidence="5 12" id="KW-0349">Heme</keyword>
<feature type="transmembrane region" description="Helical" evidence="12">
    <location>
        <begin position="127"/>
        <end position="148"/>
    </location>
</feature>
<feature type="transmembrane region" description="Helical" evidence="12">
    <location>
        <begin position="356"/>
        <end position="377"/>
    </location>
</feature>
<evidence type="ECO:0000256" key="8">
    <source>
        <dbReference type="ARBA" id="ARBA00022982"/>
    </source>
</evidence>
<evidence type="ECO:0000256" key="13">
    <source>
        <dbReference type="SAM" id="MobiDB-lite"/>
    </source>
</evidence>
<evidence type="ECO:0000256" key="7">
    <source>
        <dbReference type="ARBA" id="ARBA00022723"/>
    </source>
</evidence>
<evidence type="ECO:0000256" key="1">
    <source>
        <dbReference type="ARBA" id="ARBA00004651"/>
    </source>
</evidence>
<feature type="transmembrane region" description="Helical" evidence="12">
    <location>
        <begin position="15"/>
        <end position="36"/>
    </location>
</feature>
<keyword evidence="11 12" id="KW-0472">Membrane</keyword>
<dbReference type="Pfam" id="PF01654">
    <property type="entry name" value="Cyt_bd_oxida_I"/>
    <property type="match status" value="1"/>
</dbReference>